<feature type="DNA-binding region" description="H-T-H motif" evidence="2">
    <location>
        <begin position="31"/>
        <end position="50"/>
    </location>
</feature>
<accession>A0A9W6ULD8</accession>
<feature type="domain" description="HTH tetR-type" evidence="3">
    <location>
        <begin position="8"/>
        <end position="68"/>
    </location>
</feature>
<dbReference type="AlphaFoldDB" id="A0A9W6ULD8"/>
<dbReference type="InterPro" id="IPR041583">
    <property type="entry name" value="TetR_C_31"/>
</dbReference>
<protein>
    <submittedName>
        <fullName evidence="4">DNA-binding transcriptional regulator</fullName>
    </submittedName>
</protein>
<dbReference type="RefSeq" id="WP_285761525.1">
    <property type="nucleotide sequence ID" value="NZ_BSQG01000010.1"/>
</dbReference>
<comment type="caution">
    <text evidence="4">The sequence shown here is derived from an EMBL/GenBank/DDBJ whole genome shotgun (WGS) entry which is preliminary data.</text>
</comment>
<dbReference type="EMBL" id="BSQG01000010">
    <property type="protein sequence ID" value="GLU49985.1"/>
    <property type="molecule type" value="Genomic_DNA"/>
</dbReference>
<evidence type="ECO:0000313" key="4">
    <source>
        <dbReference type="EMBL" id="GLU49985.1"/>
    </source>
</evidence>
<sequence>MTPRKDPKGRKRAMLEVAAQEMVANGYEALTHRRVAELAGVPLGATTYYFTSLHELRTSALQVVVEQCEEELREIAQAVQSCRGSAEGIAAQFASYLSDRARLQAENLLYYAGVTQPELRPFAQLWIRRITEILSEYTAPEAAQATAVYLDGVILHALLHDRPIDEAALRMAIAALMSTSLEKKP</sequence>
<dbReference type="GO" id="GO:0003677">
    <property type="term" value="F:DNA binding"/>
    <property type="evidence" value="ECO:0007669"/>
    <property type="project" value="UniProtKB-UniRule"/>
</dbReference>
<gene>
    <name evidence="4" type="ORF">Nans01_43360</name>
</gene>
<proteinExistence type="predicted"/>
<reference evidence="4" key="1">
    <citation type="submission" date="2023-02" db="EMBL/GenBank/DDBJ databases">
        <title>Nocardiopsis ansamitocini NBRC 112285.</title>
        <authorList>
            <person name="Ichikawa N."/>
            <person name="Sato H."/>
            <person name="Tonouchi N."/>
        </authorList>
    </citation>
    <scope>NUCLEOTIDE SEQUENCE</scope>
    <source>
        <strain evidence="4">NBRC 112285</strain>
    </source>
</reference>
<evidence type="ECO:0000259" key="3">
    <source>
        <dbReference type="PROSITE" id="PS50977"/>
    </source>
</evidence>
<dbReference type="InterPro" id="IPR001647">
    <property type="entry name" value="HTH_TetR"/>
</dbReference>
<keyword evidence="5" id="KW-1185">Reference proteome</keyword>
<dbReference type="PROSITE" id="PS50977">
    <property type="entry name" value="HTH_TETR_2"/>
    <property type="match status" value="1"/>
</dbReference>
<evidence type="ECO:0000256" key="2">
    <source>
        <dbReference type="PROSITE-ProRule" id="PRU00335"/>
    </source>
</evidence>
<organism evidence="4 5">
    <name type="scientific">Nocardiopsis ansamitocini</name>
    <dbReference type="NCBI Taxonomy" id="1670832"/>
    <lineage>
        <taxon>Bacteria</taxon>
        <taxon>Bacillati</taxon>
        <taxon>Actinomycetota</taxon>
        <taxon>Actinomycetes</taxon>
        <taxon>Streptosporangiales</taxon>
        <taxon>Nocardiopsidaceae</taxon>
        <taxon>Nocardiopsis</taxon>
    </lineage>
</organism>
<dbReference type="InterPro" id="IPR009057">
    <property type="entry name" value="Homeodomain-like_sf"/>
</dbReference>
<dbReference type="Pfam" id="PF17940">
    <property type="entry name" value="TetR_C_31"/>
    <property type="match status" value="1"/>
</dbReference>
<dbReference type="Gene3D" id="1.10.357.10">
    <property type="entry name" value="Tetracycline Repressor, domain 2"/>
    <property type="match status" value="1"/>
</dbReference>
<name>A0A9W6ULD8_9ACTN</name>
<evidence type="ECO:0000313" key="5">
    <source>
        <dbReference type="Proteomes" id="UP001165092"/>
    </source>
</evidence>
<evidence type="ECO:0000256" key="1">
    <source>
        <dbReference type="ARBA" id="ARBA00023125"/>
    </source>
</evidence>
<dbReference type="SUPFAM" id="SSF46689">
    <property type="entry name" value="Homeodomain-like"/>
    <property type="match status" value="1"/>
</dbReference>
<keyword evidence="1 2" id="KW-0238">DNA-binding</keyword>
<dbReference type="Proteomes" id="UP001165092">
    <property type="component" value="Unassembled WGS sequence"/>
</dbReference>